<dbReference type="GO" id="GO:0008934">
    <property type="term" value="F:inositol monophosphate 1-phosphatase activity"/>
    <property type="evidence" value="ECO:0007669"/>
    <property type="project" value="TreeGrafter"/>
</dbReference>
<dbReference type="PANTHER" id="PTHR20854:SF4">
    <property type="entry name" value="INOSITOL-1-MONOPHOSPHATASE-RELATED"/>
    <property type="match status" value="1"/>
</dbReference>
<keyword evidence="2" id="KW-0460">Magnesium</keyword>
<dbReference type="GO" id="GO:0007165">
    <property type="term" value="P:signal transduction"/>
    <property type="evidence" value="ECO:0007669"/>
    <property type="project" value="TreeGrafter"/>
</dbReference>
<reference evidence="3 4" key="2">
    <citation type="submission" date="2019-05" db="EMBL/GenBank/DDBJ databases">
        <title>Genome evolution of the obligate endosymbiont Buchnera aphidicola.</title>
        <authorList>
            <person name="Moran N.A."/>
        </authorList>
    </citation>
    <scope>NUCLEOTIDE SEQUENCE [LARGE SCALE GENOMIC DNA]</scope>
    <source>
        <strain evidence="3 4">Tca</strain>
    </source>
</reference>
<dbReference type="PRINTS" id="PR00377">
    <property type="entry name" value="IMPHPHTASES"/>
</dbReference>
<dbReference type="Gene3D" id="3.30.540.10">
    <property type="entry name" value="Fructose-1,6-Bisphosphatase, subunit A, domain 1"/>
    <property type="match status" value="1"/>
</dbReference>
<comment type="cofactor">
    <cofactor evidence="2">
        <name>Mg(2+)</name>
        <dbReference type="ChEBI" id="CHEBI:18420"/>
    </cofactor>
</comment>
<dbReference type="AlphaFoldDB" id="A0A4D6YFA1"/>
<sequence length="270" mass="31081">MRKDIMHPMLNIAIRIVRTVGVSILQAYDSQSFTQNYQNNNSDSVTHIVIQSEKIMIKMIKKFYPNHKTILVLDKKKKIENNKVYWIINPISGQKNFVKKIPLFCTSINILVNKKIEISVIYDPLHNELFTAVRGQGSKLNGFRTRCIQPKSINNTIFTINNHDIFNLNKNKLYHKLINLLYIDGITFRCTGSLTLNLAYISVGRIDGLIYCHIPFFKLMTGKLNIIESGGLLNHISHNKNENINLNNNLHIFIGSSKLMQDLLKKIKTI</sequence>
<dbReference type="OrthoDB" id="9785695at2"/>
<dbReference type="Proteomes" id="UP000298782">
    <property type="component" value="Chromosome"/>
</dbReference>
<dbReference type="EMBL" id="CP034852">
    <property type="protein sequence ID" value="QCI26753.1"/>
    <property type="molecule type" value="Genomic_DNA"/>
</dbReference>
<organism evidence="3 4">
    <name type="scientific">Buchnera aphidicola</name>
    <name type="common">Thelaxes californica</name>
    <dbReference type="NCBI Taxonomy" id="1315998"/>
    <lineage>
        <taxon>Bacteria</taxon>
        <taxon>Pseudomonadati</taxon>
        <taxon>Pseudomonadota</taxon>
        <taxon>Gammaproteobacteria</taxon>
        <taxon>Enterobacterales</taxon>
        <taxon>Erwiniaceae</taxon>
        <taxon>Buchnera</taxon>
    </lineage>
</organism>
<evidence type="ECO:0000256" key="1">
    <source>
        <dbReference type="ARBA" id="ARBA00009759"/>
    </source>
</evidence>
<protein>
    <submittedName>
        <fullName evidence="3">Inositol monophosphatase</fullName>
    </submittedName>
</protein>
<dbReference type="SUPFAM" id="SSF56655">
    <property type="entry name" value="Carbohydrate phosphatase"/>
    <property type="match status" value="1"/>
</dbReference>
<reference evidence="3 4" key="1">
    <citation type="submission" date="2018-12" db="EMBL/GenBank/DDBJ databases">
        <authorList>
            <person name="Chong R.A."/>
        </authorList>
    </citation>
    <scope>NUCLEOTIDE SEQUENCE [LARGE SCALE GENOMIC DNA]</scope>
    <source>
        <strain evidence="3 4">Tca</strain>
    </source>
</reference>
<name>A0A4D6YFA1_9GAMM</name>
<gene>
    <name evidence="3" type="ORF">D9V80_01090</name>
</gene>
<feature type="binding site" evidence="2">
    <location>
        <position position="91"/>
    </location>
    <ligand>
        <name>Mg(2+)</name>
        <dbReference type="ChEBI" id="CHEBI:18420"/>
        <label>1</label>
        <note>catalytic</note>
    </ligand>
</feature>
<dbReference type="Pfam" id="PF00459">
    <property type="entry name" value="Inositol_P"/>
    <property type="match status" value="1"/>
</dbReference>
<dbReference type="Gene3D" id="3.40.190.80">
    <property type="match status" value="1"/>
</dbReference>
<dbReference type="InterPro" id="IPR000760">
    <property type="entry name" value="Inositol_monophosphatase-like"/>
</dbReference>
<evidence type="ECO:0000256" key="2">
    <source>
        <dbReference type="PIRSR" id="PIRSR600760-2"/>
    </source>
</evidence>
<dbReference type="GO" id="GO:0006020">
    <property type="term" value="P:inositol metabolic process"/>
    <property type="evidence" value="ECO:0007669"/>
    <property type="project" value="TreeGrafter"/>
</dbReference>
<dbReference type="GO" id="GO:0046872">
    <property type="term" value="F:metal ion binding"/>
    <property type="evidence" value="ECO:0007669"/>
    <property type="project" value="UniProtKB-KW"/>
</dbReference>
<evidence type="ECO:0000313" key="3">
    <source>
        <dbReference type="EMBL" id="QCI26753.1"/>
    </source>
</evidence>
<keyword evidence="4" id="KW-1185">Reference proteome</keyword>
<comment type="similarity">
    <text evidence="1">Belongs to the inositol monophosphatase superfamily.</text>
</comment>
<dbReference type="PANTHER" id="PTHR20854">
    <property type="entry name" value="INOSITOL MONOPHOSPHATASE"/>
    <property type="match status" value="1"/>
</dbReference>
<accession>A0A4D6YFA1</accession>
<keyword evidence="2" id="KW-0479">Metal-binding</keyword>
<proteinExistence type="inferred from homology"/>
<evidence type="ECO:0000313" key="4">
    <source>
        <dbReference type="Proteomes" id="UP000298782"/>
    </source>
</evidence>